<gene>
    <name evidence="2" type="ORF">ARMGADRAFT_1067667</name>
</gene>
<organism evidence="2 3">
    <name type="scientific">Armillaria gallica</name>
    <name type="common">Bulbous honey fungus</name>
    <name type="synonym">Armillaria bulbosa</name>
    <dbReference type="NCBI Taxonomy" id="47427"/>
    <lineage>
        <taxon>Eukaryota</taxon>
        <taxon>Fungi</taxon>
        <taxon>Dikarya</taxon>
        <taxon>Basidiomycota</taxon>
        <taxon>Agaricomycotina</taxon>
        <taxon>Agaricomycetes</taxon>
        <taxon>Agaricomycetidae</taxon>
        <taxon>Agaricales</taxon>
        <taxon>Marasmiineae</taxon>
        <taxon>Physalacriaceae</taxon>
        <taxon>Armillaria</taxon>
    </lineage>
</organism>
<dbReference type="InParanoid" id="A0A2H3CLR7"/>
<keyword evidence="1" id="KW-1133">Transmembrane helix</keyword>
<evidence type="ECO:0000313" key="3">
    <source>
        <dbReference type="Proteomes" id="UP000217790"/>
    </source>
</evidence>
<name>A0A2H3CLR7_ARMGA</name>
<feature type="transmembrane region" description="Helical" evidence="1">
    <location>
        <begin position="62"/>
        <end position="87"/>
    </location>
</feature>
<dbReference type="AlphaFoldDB" id="A0A2H3CLR7"/>
<dbReference type="OrthoDB" id="10003767at2759"/>
<proteinExistence type="predicted"/>
<keyword evidence="1" id="KW-0812">Transmembrane</keyword>
<dbReference type="Proteomes" id="UP000217790">
    <property type="component" value="Unassembled WGS sequence"/>
</dbReference>
<evidence type="ECO:0000313" key="2">
    <source>
        <dbReference type="EMBL" id="PBK83985.1"/>
    </source>
</evidence>
<accession>A0A2H3CLR7</accession>
<evidence type="ECO:0000256" key="1">
    <source>
        <dbReference type="SAM" id="Phobius"/>
    </source>
</evidence>
<reference evidence="3" key="1">
    <citation type="journal article" date="2017" name="Nat. Ecol. Evol.">
        <title>Genome expansion and lineage-specific genetic innovations in the forest pathogenic fungi Armillaria.</title>
        <authorList>
            <person name="Sipos G."/>
            <person name="Prasanna A.N."/>
            <person name="Walter M.C."/>
            <person name="O'Connor E."/>
            <person name="Balint B."/>
            <person name="Krizsan K."/>
            <person name="Kiss B."/>
            <person name="Hess J."/>
            <person name="Varga T."/>
            <person name="Slot J."/>
            <person name="Riley R."/>
            <person name="Boka B."/>
            <person name="Rigling D."/>
            <person name="Barry K."/>
            <person name="Lee J."/>
            <person name="Mihaltcheva S."/>
            <person name="LaButti K."/>
            <person name="Lipzen A."/>
            <person name="Waldron R."/>
            <person name="Moloney N.M."/>
            <person name="Sperisen C."/>
            <person name="Kredics L."/>
            <person name="Vagvoelgyi C."/>
            <person name="Patrignani A."/>
            <person name="Fitzpatrick D."/>
            <person name="Nagy I."/>
            <person name="Doyle S."/>
            <person name="Anderson J.B."/>
            <person name="Grigoriev I.V."/>
            <person name="Gueldener U."/>
            <person name="Muensterkoetter M."/>
            <person name="Nagy L.G."/>
        </authorList>
    </citation>
    <scope>NUCLEOTIDE SEQUENCE [LARGE SCALE GENOMIC DNA]</scope>
    <source>
        <strain evidence="3">Ar21-2</strain>
    </source>
</reference>
<sequence>MPPDETTYIWDIDGTKKSWAKGEYCVHWIIVYGKPTMYIFECVQDPRTWENYRLLDALYSEMIIWGLLLTATITYTAHMGKVLHVLFIRVQWSILRAEIDGDNISTIWRTLNVKQRAARGAQLWWVQIISITFDSIGREMEGFFVIGRLTSNHHLAAACKMRSVPKREGLATRLRAHRLCAVDESDGPNEDNCEEGSRSVAANSNLTFL</sequence>
<protein>
    <submittedName>
        <fullName evidence="2">Uncharacterized protein</fullName>
    </submittedName>
</protein>
<keyword evidence="3" id="KW-1185">Reference proteome</keyword>
<dbReference type="EMBL" id="KZ293702">
    <property type="protein sequence ID" value="PBK83985.1"/>
    <property type="molecule type" value="Genomic_DNA"/>
</dbReference>
<keyword evidence="1" id="KW-0472">Membrane</keyword>